<feature type="domain" description="KY-like immunoglobulin-like" evidence="2">
    <location>
        <begin position="524"/>
        <end position="622"/>
    </location>
</feature>
<sequence>MGSAASGTNDSEDNGNKVTEQEIETKSTKPDHSGEAISMSAPADASWQGGGGQREELLVAETEETADPENHATYQRLKTDKSADLHILNTRFNANELKSKSQKRNDEPVGAILNNTFAKLPARIDSANFHPHTVVMEREKSLVNPPADFKHDHKITLDDSNVLFQPGDHTTKNKHNVPEISLKEDDKTSPFLLKGDNEKCKPQARKSAGLSAVHSLVVPENLRGFQSPVPSNESKEDDSDFDPLEGLDIPRERVCSFGSESIYSVKEISDSLYQQYQAEVKNRIRSYGFFETFPSPEVVREAQTVYRNLDIPPPVDEDGNVLPHPPKFKKKEYMESERESFDDFKQRLEQIPDKVKDGHLIDIVNFICEGLENDKDRLIIIISWIVKEQLQDKERDTASIGERKECCILFRTMCRYARIKTKLVEGFIRDNRYVPGEDLNKTRGSWVAVLVNYTWLLVDPVLDATANANEHTKANSKMKRDHADTDPFEVVQKVFQDPERFIFTHFPDEDYWQLLARPVSRSELTELCLLRRLFFDLDMELLNYSKSVLVLKQPEITISLSFPVDERLQFKCRLLPHDNSISAARMKTYVFVETLLNETKVNIRIRFPKKCSYICDLFVAKDDCVWEGLMTTRIVYENSATIDPFPANPREEWGPGLDSHKLGLKPKTHLRGEILMQKGVVQIVFENSNKLQFDAVLFREDAKINPKSFKVSFLRDKNNEVVFIVEIELMVQGLFTLQLLARENHQADFQNVCNYMIRKERPSLIPTLSFESKDKGVEKVLKAPDTGVLQIKVDTSGIIQLSVEFKLHDKQELNFSEHSRHWLEEDIGYIELNFPRSGKYSLKVYGRAMNKGKLETLKDETIIADIPSNKWSPFPKEGTFWNSWYKIEAPLSHHLEEKEDLTFTANVQNAHDVAVLSASGWYHLDRVDKSWAWQGKVWTGPKSTKCQLLARFEVGNSKWSDLLWFKVISEDDYEKLEERQKRAVDVAKSAKTG</sequence>
<organism evidence="3 4">
    <name type="scientific">Mya arenaria</name>
    <name type="common">Soft-shell clam</name>
    <dbReference type="NCBI Taxonomy" id="6604"/>
    <lineage>
        <taxon>Eukaryota</taxon>
        <taxon>Metazoa</taxon>
        <taxon>Spiralia</taxon>
        <taxon>Lophotrochozoa</taxon>
        <taxon>Mollusca</taxon>
        <taxon>Bivalvia</taxon>
        <taxon>Autobranchia</taxon>
        <taxon>Heteroconchia</taxon>
        <taxon>Euheterodonta</taxon>
        <taxon>Imparidentia</taxon>
        <taxon>Neoheterodontei</taxon>
        <taxon>Myida</taxon>
        <taxon>Myoidea</taxon>
        <taxon>Myidae</taxon>
        <taxon>Mya</taxon>
    </lineage>
</organism>
<dbReference type="InterPro" id="IPR038765">
    <property type="entry name" value="Papain-like_cys_pep_sf"/>
</dbReference>
<evidence type="ECO:0000313" key="3">
    <source>
        <dbReference type="EMBL" id="WAR28792.1"/>
    </source>
</evidence>
<dbReference type="SUPFAM" id="SSF54001">
    <property type="entry name" value="Cysteine proteinases"/>
    <property type="match status" value="1"/>
</dbReference>
<proteinExistence type="predicted"/>
<evidence type="ECO:0000259" key="2">
    <source>
        <dbReference type="Pfam" id="PF23265"/>
    </source>
</evidence>
<dbReference type="EMBL" id="CP111026">
    <property type="protein sequence ID" value="WAR28792.1"/>
    <property type="molecule type" value="Genomic_DNA"/>
</dbReference>
<protein>
    <submittedName>
        <fullName evidence="3">HIL-like protein</fullName>
    </submittedName>
</protein>
<feature type="compositionally biased region" description="Basic and acidic residues" evidence="1">
    <location>
        <begin position="19"/>
        <end position="34"/>
    </location>
</feature>
<dbReference type="PANTHER" id="PTHR47020">
    <property type="entry name" value="HILLARIN"/>
    <property type="match status" value="1"/>
</dbReference>
<accession>A0ABY7G2V8</accession>
<dbReference type="InterPro" id="IPR053041">
    <property type="entry name" value="Transglut-like_Superfamily_Mod"/>
</dbReference>
<feature type="region of interest" description="Disordered" evidence="1">
    <location>
        <begin position="1"/>
        <end position="57"/>
    </location>
</feature>
<name>A0ABY7G2V8_MYAAR</name>
<dbReference type="InterPro" id="IPR056564">
    <property type="entry name" value="Ig-like_KY"/>
</dbReference>
<dbReference type="Proteomes" id="UP001164746">
    <property type="component" value="Chromosome 15"/>
</dbReference>
<evidence type="ECO:0000256" key="1">
    <source>
        <dbReference type="SAM" id="MobiDB-lite"/>
    </source>
</evidence>
<evidence type="ECO:0000313" key="4">
    <source>
        <dbReference type="Proteomes" id="UP001164746"/>
    </source>
</evidence>
<keyword evidence="4" id="KW-1185">Reference proteome</keyword>
<feature type="domain" description="KY-like immunoglobulin-like" evidence="2">
    <location>
        <begin position="660"/>
        <end position="763"/>
    </location>
</feature>
<reference evidence="3" key="1">
    <citation type="submission" date="2022-11" db="EMBL/GenBank/DDBJ databases">
        <title>Centuries of genome instability and evolution in soft-shell clam transmissible cancer (bioRxiv).</title>
        <authorList>
            <person name="Hart S.F.M."/>
            <person name="Yonemitsu M.A."/>
            <person name="Giersch R.M."/>
            <person name="Beal B.F."/>
            <person name="Arriagada G."/>
            <person name="Davis B.W."/>
            <person name="Ostrander E.A."/>
            <person name="Goff S.P."/>
            <person name="Metzger M.J."/>
        </authorList>
    </citation>
    <scope>NUCLEOTIDE SEQUENCE</scope>
    <source>
        <strain evidence="3">MELC-2E11</strain>
        <tissue evidence="3">Siphon/mantle</tissue>
    </source>
</reference>
<dbReference type="PANTHER" id="PTHR47020:SF1">
    <property type="entry name" value="HILLARIN"/>
    <property type="match status" value="1"/>
</dbReference>
<gene>
    <name evidence="3" type="ORF">MAR_014496</name>
</gene>
<dbReference type="Pfam" id="PF23265">
    <property type="entry name" value="Ig-like_KY"/>
    <property type="match status" value="2"/>
</dbReference>